<evidence type="ECO:0000256" key="3">
    <source>
        <dbReference type="SAM" id="MobiDB-lite"/>
    </source>
</evidence>
<feature type="compositionally biased region" description="Basic and acidic residues" evidence="3">
    <location>
        <begin position="315"/>
        <end position="341"/>
    </location>
</feature>
<feature type="compositionally biased region" description="Polar residues" evidence="3">
    <location>
        <begin position="241"/>
        <end position="274"/>
    </location>
</feature>
<keyword evidence="6" id="KW-1185">Reference proteome</keyword>
<feature type="region of interest" description="Disordered" evidence="3">
    <location>
        <begin position="237"/>
        <end position="356"/>
    </location>
</feature>
<name>A0AAN9BUV5_9CAEN</name>
<dbReference type="PANTHER" id="PTHR21027">
    <property type="entry name" value="TRNA-SPLICING ENDONUCLEASE SUBUNIT SEN54"/>
    <property type="match status" value="1"/>
</dbReference>
<dbReference type="PANTHER" id="PTHR21027:SF1">
    <property type="entry name" value="TRNA-SPLICING ENDONUCLEASE SUBUNIT SEN54"/>
    <property type="match status" value="1"/>
</dbReference>
<evidence type="ECO:0000259" key="4">
    <source>
        <dbReference type="Pfam" id="PF12928"/>
    </source>
</evidence>
<evidence type="ECO:0000256" key="1">
    <source>
        <dbReference type="ARBA" id="ARBA00005736"/>
    </source>
</evidence>
<feature type="compositionally biased region" description="Polar residues" evidence="3">
    <location>
        <begin position="205"/>
        <end position="219"/>
    </location>
</feature>
<comment type="similarity">
    <text evidence="1">Belongs to the SEN54 family.</text>
</comment>
<dbReference type="Pfam" id="PF12928">
    <property type="entry name" value="tRNA_int_end_N2"/>
    <property type="match status" value="1"/>
</dbReference>
<sequence>MYSNRSESSEGSVIMSAILSAEELFRCRKRENLSVPQRGGAKDYEPDGSWLQDKRLEAFYEEHQSVLAEPRVEKSGSLVKGTWSSEMRLVNLEKTAKFWMKMGFADQQRNWLHPEEALFLMEVNCLDLRHQGLSLSLQEACDLLLHPSCDISEEEYQVYAHLRRLGFIVIRHAGKLDVTSYEKKIGLDKHARKKTKKNSKSKTTDCAQTTKCDEGNQTNISTDTQRECLRQAVCDREPVSGKQTEQGARNGSETLLNKVTGSKGSNQPAQNKTHSPLLDIEAVHNASESTVSEENAENRSKADEFTAQQNSRQGSETKIETTVETTRDTESGEPPVKKLRVENQNSKKVRSASSVRMPSLQDPWSSAIKQSLLHHSSLGLSSWDFSITPFPDMGGTETVSLPIPPSHLLPPNTGVDEDYEDVCMFDVEEYRQQQQLQSHRSVLNQEDEYGHLKSLDFSYAEWYQKHSKPINAKNWREWKAELRQRENSFIAESPVAHLWRGEVTPLVQPTDATSTAALLNKLSVIQPFKGPFPENPSPDAVRICFDVYLPNTSFKKSSPGLPDHRVCVVRGDHPPDVMEVHATTAHLADDVPLHWAVVNCGEISFFVFDDLDLPVNPSSVG</sequence>
<feature type="compositionally biased region" description="Polar residues" evidence="3">
    <location>
        <begin position="342"/>
        <end position="356"/>
    </location>
</feature>
<comment type="caution">
    <text evidence="5">The sequence shown here is derived from an EMBL/GenBank/DDBJ whole genome shotgun (WGS) entry which is preliminary data.</text>
</comment>
<evidence type="ECO:0000256" key="2">
    <source>
        <dbReference type="ARBA" id="ARBA00022694"/>
    </source>
</evidence>
<feature type="compositionally biased region" description="Basic residues" evidence="3">
    <location>
        <begin position="190"/>
        <end position="200"/>
    </location>
</feature>
<dbReference type="InterPro" id="IPR024337">
    <property type="entry name" value="tRNA_splic_suSen54"/>
</dbReference>
<dbReference type="Proteomes" id="UP001374579">
    <property type="component" value="Unassembled WGS sequence"/>
</dbReference>
<gene>
    <name evidence="5" type="ORF">V1264_011381</name>
</gene>
<reference evidence="5 6" key="1">
    <citation type="submission" date="2024-02" db="EMBL/GenBank/DDBJ databases">
        <title>Chromosome-scale genome assembly of the rough periwinkle Littorina saxatilis.</title>
        <authorList>
            <person name="De Jode A."/>
            <person name="Faria R."/>
            <person name="Formenti G."/>
            <person name="Sims Y."/>
            <person name="Smith T.P."/>
            <person name="Tracey A."/>
            <person name="Wood J.M.D."/>
            <person name="Zagrodzka Z.B."/>
            <person name="Johannesson K."/>
            <person name="Butlin R.K."/>
            <person name="Leder E.H."/>
        </authorList>
    </citation>
    <scope>NUCLEOTIDE SEQUENCE [LARGE SCALE GENOMIC DNA]</scope>
    <source>
        <strain evidence="5">Snail1</strain>
        <tissue evidence="5">Muscle</tissue>
    </source>
</reference>
<keyword evidence="2" id="KW-0819">tRNA processing</keyword>
<evidence type="ECO:0000313" key="5">
    <source>
        <dbReference type="EMBL" id="KAK7111808.1"/>
    </source>
</evidence>
<feature type="domain" description="tRNA-splicing endonuclease subunit Sen54 N-terminal" evidence="4">
    <location>
        <begin position="65"/>
        <end position="129"/>
    </location>
</feature>
<dbReference type="EMBL" id="JBAMIC010000002">
    <property type="protein sequence ID" value="KAK7111808.1"/>
    <property type="molecule type" value="Genomic_DNA"/>
</dbReference>
<organism evidence="5 6">
    <name type="scientific">Littorina saxatilis</name>
    <dbReference type="NCBI Taxonomy" id="31220"/>
    <lineage>
        <taxon>Eukaryota</taxon>
        <taxon>Metazoa</taxon>
        <taxon>Spiralia</taxon>
        <taxon>Lophotrochozoa</taxon>
        <taxon>Mollusca</taxon>
        <taxon>Gastropoda</taxon>
        <taxon>Caenogastropoda</taxon>
        <taxon>Littorinimorpha</taxon>
        <taxon>Littorinoidea</taxon>
        <taxon>Littorinidae</taxon>
        <taxon>Littorina</taxon>
    </lineage>
</organism>
<dbReference type="GO" id="GO:0000214">
    <property type="term" value="C:tRNA-intron endonuclease complex"/>
    <property type="evidence" value="ECO:0007669"/>
    <property type="project" value="TreeGrafter"/>
</dbReference>
<dbReference type="InterPro" id="IPR024336">
    <property type="entry name" value="tRNA_splic_suSen54_N"/>
</dbReference>
<proteinExistence type="inferred from homology"/>
<dbReference type="GO" id="GO:0000379">
    <property type="term" value="P:tRNA-type intron splice site recognition and cleavage"/>
    <property type="evidence" value="ECO:0007669"/>
    <property type="project" value="TreeGrafter"/>
</dbReference>
<dbReference type="AlphaFoldDB" id="A0AAN9BUV5"/>
<protein>
    <recommendedName>
        <fullName evidence="4">tRNA-splicing endonuclease subunit Sen54 N-terminal domain-containing protein</fullName>
    </recommendedName>
</protein>
<evidence type="ECO:0000313" key="6">
    <source>
        <dbReference type="Proteomes" id="UP001374579"/>
    </source>
</evidence>
<accession>A0AAN9BUV5</accession>
<feature type="region of interest" description="Disordered" evidence="3">
    <location>
        <begin position="188"/>
        <end position="219"/>
    </location>
</feature>